<comment type="caution">
    <text evidence="10">The sequence shown here is derived from an EMBL/GenBank/DDBJ whole genome shotgun (WGS) entry which is preliminary data.</text>
</comment>
<feature type="transmembrane region" description="Helical" evidence="8">
    <location>
        <begin position="9"/>
        <end position="27"/>
    </location>
</feature>
<dbReference type="InterPro" id="IPR006459">
    <property type="entry name" value="CASP/CASPL"/>
</dbReference>
<evidence type="ECO:0000256" key="5">
    <source>
        <dbReference type="ARBA" id="ARBA00022692"/>
    </source>
</evidence>
<evidence type="ECO:0000256" key="7">
    <source>
        <dbReference type="ARBA" id="ARBA00023136"/>
    </source>
</evidence>
<comment type="subunit">
    <text evidence="3 8">Homodimer and heterodimers.</text>
</comment>
<keyword evidence="6 8" id="KW-1133">Transmembrane helix</keyword>
<feature type="transmembrane region" description="Helical" evidence="8">
    <location>
        <begin position="87"/>
        <end position="118"/>
    </location>
</feature>
<keyword evidence="5 8" id="KW-0812">Transmembrane</keyword>
<name>A0AA88R9I9_9ASTE</name>
<sequence>MDATKSEAFLRLAATLLLLMTALLVLFDSQTKLIYSSILRKATYKDLNALFVLVLVEFSAASYNLLQLVRCCIASRFMPGLIVWHKNLAWICFLLDQVAVYTVFAANSAALAASFLAVTGSSGFQWMKVCNIYARFCFQIGGALVCGYVASLLMALVSSISAFSLFRLYSSKHFLLLKGK</sequence>
<feature type="transmembrane region" description="Helical" evidence="8">
    <location>
        <begin position="47"/>
        <end position="66"/>
    </location>
</feature>
<dbReference type="PANTHER" id="PTHR33573">
    <property type="entry name" value="CASP-LIKE PROTEIN 4A4"/>
    <property type="match status" value="1"/>
</dbReference>
<feature type="domain" description="Casparian strip membrane protein" evidence="9">
    <location>
        <begin position="4"/>
        <end position="153"/>
    </location>
</feature>
<comment type="subcellular location">
    <subcellularLocation>
        <location evidence="1 8">Cell membrane</location>
        <topology evidence="1 8">Multi-pass membrane protein</topology>
    </subcellularLocation>
</comment>
<dbReference type="Pfam" id="PF04535">
    <property type="entry name" value="CASP_dom"/>
    <property type="match status" value="1"/>
</dbReference>
<evidence type="ECO:0000256" key="1">
    <source>
        <dbReference type="ARBA" id="ARBA00004651"/>
    </source>
</evidence>
<protein>
    <recommendedName>
        <fullName evidence="8">CASP-like protein</fullName>
    </recommendedName>
</protein>
<gene>
    <name evidence="10" type="ORF">RJ640_009792</name>
</gene>
<organism evidence="10 11">
    <name type="scientific">Escallonia rubra</name>
    <dbReference type="NCBI Taxonomy" id="112253"/>
    <lineage>
        <taxon>Eukaryota</taxon>
        <taxon>Viridiplantae</taxon>
        <taxon>Streptophyta</taxon>
        <taxon>Embryophyta</taxon>
        <taxon>Tracheophyta</taxon>
        <taxon>Spermatophyta</taxon>
        <taxon>Magnoliopsida</taxon>
        <taxon>eudicotyledons</taxon>
        <taxon>Gunneridae</taxon>
        <taxon>Pentapetalae</taxon>
        <taxon>asterids</taxon>
        <taxon>campanulids</taxon>
        <taxon>Escalloniales</taxon>
        <taxon>Escalloniaceae</taxon>
        <taxon>Escallonia</taxon>
    </lineage>
</organism>
<evidence type="ECO:0000313" key="10">
    <source>
        <dbReference type="EMBL" id="KAK2985279.1"/>
    </source>
</evidence>
<evidence type="ECO:0000259" key="9">
    <source>
        <dbReference type="Pfam" id="PF04535"/>
    </source>
</evidence>
<dbReference type="GO" id="GO:0005886">
    <property type="term" value="C:plasma membrane"/>
    <property type="evidence" value="ECO:0007669"/>
    <property type="project" value="UniProtKB-SubCell"/>
</dbReference>
<evidence type="ECO:0000256" key="2">
    <source>
        <dbReference type="ARBA" id="ARBA00007651"/>
    </source>
</evidence>
<dbReference type="PANTHER" id="PTHR33573:SF30">
    <property type="entry name" value="CASP-LIKE PROTEIN 2C1-RELATED"/>
    <property type="match status" value="1"/>
</dbReference>
<keyword evidence="4 8" id="KW-1003">Cell membrane</keyword>
<accession>A0AA88R9I9</accession>
<dbReference type="NCBIfam" id="TIGR01569">
    <property type="entry name" value="A_tha_TIGR01569"/>
    <property type="match status" value="1"/>
</dbReference>
<comment type="similarity">
    <text evidence="2 8">Belongs to the Casparian strip membrane proteins (CASP) family.</text>
</comment>
<dbReference type="Proteomes" id="UP001187471">
    <property type="component" value="Unassembled WGS sequence"/>
</dbReference>
<evidence type="ECO:0000256" key="8">
    <source>
        <dbReference type="RuleBase" id="RU361233"/>
    </source>
</evidence>
<proteinExistence type="inferred from homology"/>
<reference evidence="10" key="1">
    <citation type="submission" date="2022-12" db="EMBL/GenBank/DDBJ databases">
        <title>Draft genome assemblies for two species of Escallonia (Escalloniales).</title>
        <authorList>
            <person name="Chanderbali A."/>
            <person name="Dervinis C."/>
            <person name="Anghel I."/>
            <person name="Soltis D."/>
            <person name="Soltis P."/>
            <person name="Zapata F."/>
        </authorList>
    </citation>
    <scope>NUCLEOTIDE SEQUENCE</scope>
    <source>
        <strain evidence="10">UCBG92.1500</strain>
        <tissue evidence="10">Leaf</tissue>
    </source>
</reference>
<keyword evidence="7 8" id="KW-0472">Membrane</keyword>
<evidence type="ECO:0000256" key="6">
    <source>
        <dbReference type="ARBA" id="ARBA00022989"/>
    </source>
</evidence>
<evidence type="ECO:0000313" key="11">
    <source>
        <dbReference type="Proteomes" id="UP001187471"/>
    </source>
</evidence>
<feature type="transmembrane region" description="Helical" evidence="8">
    <location>
        <begin position="138"/>
        <end position="166"/>
    </location>
</feature>
<dbReference type="AlphaFoldDB" id="A0AA88R9I9"/>
<dbReference type="EMBL" id="JAVXUO010001176">
    <property type="protein sequence ID" value="KAK2985279.1"/>
    <property type="molecule type" value="Genomic_DNA"/>
</dbReference>
<evidence type="ECO:0000256" key="3">
    <source>
        <dbReference type="ARBA" id="ARBA00011489"/>
    </source>
</evidence>
<dbReference type="InterPro" id="IPR006702">
    <property type="entry name" value="CASP_dom"/>
</dbReference>
<keyword evidence="11" id="KW-1185">Reference proteome</keyword>
<evidence type="ECO:0000256" key="4">
    <source>
        <dbReference type="ARBA" id="ARBA00022475"/>
    </source>
</evidence>